<evidence type="ECO:0000256" key="4">
    <source>
        <dbReference type="RuleBase" id="RU362121"/>
    </source>
</evidence>
<comment type="similarity">
    <text evidence="4">Belongs to the cytochrome b5 family.</text>
</comment>
<accession>A0A8C6Q9Z2</accession>
<keyword evidence="3 4" id="KW-0408">Iron</keyword>
<dbReference type="SMART" id="SM01117">
    <property type="entry name" value="Cyt-b5"/>
    <property type="match status" value="1"/>
</dbReference>
<dbReference type="GO" id="GO:0046872">
    <property type="term" value="F:metal ion binding"/>
    <property type="evidence" value="ECO:0007669"/>
    <property type="project" value="UniProtKB-UniRule"/>
</dbReference>
<dbReference type="InterPro" id="IPR001199">
    <property type="entry name" value="Cyt_B5-like_heme/steroid-bd"/>
</dbReference>
<name>A0A8C6Q9Z2_NANGA</name>
<protein>
    <recommendedName>
        <fullName evidence="5">Cytochrome b5 heme-binding domain-containing protein</fullName>
    </recommendedName>
</protein>
<dbReference type="InterPro" id="IPR051872">
    <property type="entry name" value="Cytochrome_b5/Flavoprotein_Rdt"/>
</dbReference>
<sequence>MDWIRLTKSGKDLTGLKGRLIEVTEEELKTHNTKDDCWICIRGFVYNVSPYMEYHPGGEDELMRAAGSDGTDLFDQVRCDRKSKYCSGAE</sequence>
<evidence type="ECO:0000259" key="5">
    <source>
        <dbReference type="PROSITE" id="PS50255"/>
    </source>
</evidence>
<evidence type="ECO:0000313" key="7">
    <source>
        <dbReference type="Proteomes" id="UP000694381"/>
    </source>
</evidence>
<dbReference type="GO" id="GO:0005783">
    <property type="term" value="C:endoplasmic reticulum"/>
    <property type="evidence" value="ECO:0007669"/>
    <property type="project" value="TreeGrafter"/>
</dbReference>
<dbReference type="PANTHER" id="PTHR46237:SF1">
    <property type="entry name" value="CYTOCHROME B5 REDUCTASE 4"/>
    <property type="match status" value="1"/>
</dbReference>
<proteinExistence type="inferred from homology"/>
<dbReference type="PROSITE" id="PS00191">
    <property type="entry name" value="CYTOCHROME_B5_1"/>
    <property type="match status" value="1"/>
</dbReference>
<reference evidence="6" key="2">
    <citation type="submission" date="2025-09" db="UniProtKB">
        <authorList>
            <consortium name="Ensembl"/>
        </authorList>
    </citation>
    <scope>IDENTIFICATION</scope>
</reference>
<reference evidence="6" key="1">
    <citation type="submission" date="2025-08" db="UniProtKB">
        <authorList>
            <consortium name="Ensembl"/>
        </authorList>
    </citation>
    <scope>IDENTIFICATION</scope>
</reference>
<keyword evidence="1 4" id="KW-0349">Heme</keyword>
<dbReference type="SUPFAM" id="SSF55856">
    <property type="entry name" value="Cytochrome b5-like heme/steroid binding domain"/>
    <property type="match status" value="1"/>
</dbReference>
<dbReference type="AlphaFoldDB" id="A0A8C6Q9Z2"/>
<dbReference type="PROSITE" id="PS50255">
    <property type="entry name" value="CYTOCHROME_B5_2"/>
    <property type="match status" value="1"/>
</dbReference>
<evidence type="ECO:0000256" key="1">
    <source>
        <dbReference type="ARBA" id="ARBA00022617"/>
    </source>
</evidence>
<organism evidence="6 7">
    <name type="scientific">Nannospalax galili</name>
    <name type="common">Northern Israeli blind subterranean mole rat</name>
    <name type="synonym">Spalax galili</name>
    <dbReference type="NCBI Taxonomy" id="1026970"/>
    <lineage>
        <taxon>Eukaryota</taxon>
        <taxon>Metazoa</taxon>
        <taxon>Chordata</taxon>
        <taxon>Craniata</taxon>
        <taxon>Vertebrata</taxon>
        <taxon>Euteleostomi</taxon>
        <taxon>Mammalia</taxon>
        <taxon>Eutheria</taxon>
        <taxon>Euarchontoglires</taxon>
        <taxon>Glires</taxon>
        <taxon>Rodentia</taxon>
        <taxon>Myomorpha</taxon>
        <taxon>Muroidea</taxon>
        <taxon>Spalacidae</taxon>
        <taxon>Spalacinae</taxon>
        <taxon>Nannospalax</taxon>
    </lineage>
</organism>
<dbReference type="GeneTree" id="ENSGT00940000155536"/>
<dbReference type="Ensembl" id="ENSNGAT00000000955.1">
    <property type="protein sequence ID" value="ENSNGAP00000000939.1"/>
    <property type="gene ID" value="ENSNGAG00000000724.1"/>
</dbReference>
<dbReference type="InterPro" id="IPR036400">
    <property type="entry name" value="Cyt_B5-like_heme/steroid_sf"/>
</dbReference>
<dbReference type="InterPro" id="IPR018506">
    <property type="entry name" value="Cyt_B5_heme-BS"/>
</dbReference>
<dbReference type="GO" id="GO:0020037">
    <property type="term" value="F:heme binding"/>
    <property type="evidence" value="ECO:0007669"/>
    <property type="project" value="UniProtKB-UniRule"/>
</dbReference>
<evidence type="ECO:0000313" key="6">
    <source>
        <dbReference type="Ensembl" id="ENSNGAP00000000939.1"/>
    </source>
</evidence>
<dbReference type="GO" id="GO:0006801">
    <property type="term" value="P:superoxide metabolic process"/>
    <property type="evidence" value="ECO:0007669"/>
    <property type="project" value="TreeGrafter"/>
</dbReference>
<dbReference type="GO" id="GO:0004128">
    <property type="term" value="F:cytochrome-b5 reductase activity, acting on NAD(P)H"/>
    <property type="evidence" value="ECO:0007669"/>
    <property type="project" value="TreeGrafter"/>
</dbReference>
<feature type="domain" description="Cytochrome b5 heme-binding" evidence="5">
    <location>
        <begin position="20"/>
        <end position="90"/>
    </location>
</feature>
<dbReference type="PRINTS" id="PR00363">
    <property type="entry name" value="CYTOCHROMEB5"/>
</dbReference>
<dbReference type="Pfam" id="PF00173">
    <property type="entry name" value="Cyt-b5"/>
    <property type="match status" value="1"/>
</dbReference>
<keyword evidence="2 4" id="KW-0479">Metal-binding</keyword>
<keyword evidence="7" id="KW-1185">Reference proteome</keyword>
<dbReference type="OMA" id="KTHNTKD"/>
<dbReference type="Proteomes" id="UP000694381">
    <property type="component" value="Unassembled WGS sequence"/>
</dbReference>
<dbReference type="PANTHER" id="PTHR46237">
    <property type="entry name" value="CYTOCHROME B5 REDUCTASE 4 FAMILY MEMBER"/>
    <property type="match status" value="1"/>
</dbReference>
<evidence type="ECO:0000256" key="3">
    <source>
        <dbReference type="ARBA" id="ARBA00023004"/>
    </source>
</evidence>
<evidence type="ECO:0000256" key="2">
    <source>
        <dbReference type="ARBA" id="ARBA00022723"/>
    </source>
</evidence>
<dbReference type="Gene3D" id="3.10.120.10">
    <property type="entry name" value="Cytochrome b5-like heme/steroid binding domain"/>
    <property type="match status" value="1"/>
</dbReference>